<feature type="chain" id="PRO_5041720674" evidence="1">
    <location>
        <begin position="41"/>
        <end position="66"/>
    </location>
</feature>
<name>A0AA91I837_VARPD</name>
<dbReference type="NCBIfam" id="NF040554">
    <property type="entry name" value="mini_HHHH"/>
    <property type="match status" value="1"/>
</dbReference>
<evidence type="ECO:0000256" key="1">
    <source>
        <dbReference type="SAM" id="SignalP"/>
    </source>
</evidence>
<comment type="caution">
    <text evidence="2">The sequence shown here is derived from an EMBL/GenBank/DDBJ whole genome shotgun (WGS) entry which is preliminary data.</text>
</comment>
<keyword evidence="1" id="KW-0732">Signal</keyword>
<sequence>MTHSSMPLLRKTTMKTKQFISAGILAFAGMALLAPGIASAAPRHHPKHKVCKWDARHHHRVCHWVR</sequence>
<evidence type="ECO:0000313" key="3">
    <source>
        <dbReference type="Proteomes" id="UP000077852"/>
    </source>
</evidence>
<dbReference type="Proteomes" id="UP000077852">
    <property type="component" value="Unassembled WGS sequence"/>
</dbReference>
<accession>A0AA91I837</accession>
<dbReference type="AlphaFoldDB" id="A0AA91I837"/>
<proteinExistence type="predicted"/>
<evidence type="ECO:0000313" key="2">
    <source>
        <dbReference type="EMBL" id="OAK58075.1"/>
    </source>
</evidence>
<organism evidence="2 3">
    <name type="scientific">Variovorax paradoxus</name>
    <dbReference type="NCBI Taxonomy" id="34073"/>
    <lineage>
        <taxon>Bacteria</taxon>
        <taxon>Pseudomonadati</taxon>
        <taxon>Pseudomonadota</taxon>
        <taxon>Betaproteobacteria</taxon>
        <taxon>Burkholderiales</taxon>
        <taxon>Comamonadaceae</taxon>
        <taxon>Variovorax</taxon>
    </lineage>
</organism>
<feature type="signal peptide" evidence="1">
    <location>
        <begin position="1"/>
        <end position="40"/>
    </location>
</feature>
<protein>
    <submittedName>
        <fullName evidence="2">Uncharacterized protein</fullName>
    </submittedName>
</protein>
<gene>
    <name evidence="2" type="ORF">A3K87_03445</name>
</gene>
<dbReference type="EMBL" id="LVHG01000084">
    <property type="protein sequence ID" value="OAK58075.1"/>
    <property type="molecule type" value="Genomic_DNA"/>
</dbReference>
<reference evidence="2 3" key="1">
    <citation type="submission" date="2016-03" db="EMBL/GenBank/DDBJ databases">
        <title>Genome sequence of Variovorax paradoxus KB5.</title>
        <authorList>
            <person name="Jeong H."/>
            <person name="Hong C.E."/>
            <person name="Jo S.H."/>
            <person name="Park J.M."/>
        </authorList>
    </citation>
    <scope>NUCLEOTIDE SEQUENCE [LARGE SCALE GENOMIC DNA]</scope>
    <source>
        <strain evidence="2 3">KB5</strain>
    </source>
</reference>